<evidence type="ECO:0000256" key="4">
    <source>
        <dbReference type="ARBA" id="ARBA00022741"/>
    </source>
</evidence>
<organism evidence="8 9">
    <name type="scientific">Xylocopa violacea</name>
    <name type="common">Violet carpenter bee</name>
    <name type="synonym">Apis violacea</name>
    <dbReference type="NCBI Taxonomy" id="135666"/>
    <lineage>
        <taxon>Eukaryota</taxon>
        <taxon>Metazoa</taxon>
        <taxon>Ecdysozoa</taxon>
        <taxon>Arthropoda</taxon>
        <taxon>Hexapoda</taxon>
        <taxon>Insecta</taxon>
        <taxon>Pterygota</taxon>
        <taxon>Neoptera</taxon>
        <taxon>Endopterygota</taxon>
        <taxon>Hymenoptera</taxon>
        <taxon>Apocrita</taxon>
        <taxon>Aculeata</taxon>
        <taxon>Apoidea</taxon>
        <taxon>Anthophila</taxon>
        <taxon>Apidae</taxon>
        <taxon>Xylocopa</taxon>
        <taxon>Xylocopa</taxon>
    </lineage>
</organism>
<dbReference type="SMART" id="SM00865">
    <property type="entry name" value="Tubulin_C"/>
    <property type="match status" value="1"/>
</dbReference>
<evidence type="ECO:0000259" key="7">
    <source>
        <dbReference type="SMART" id="SM00865"/>
    </source>
</evidence>
<dbReference type="InterPro" id="IPR023123">
    <property type="entry name" value="Tubulin_C"/>
</dbReference>
<keyword evidence="4" id="KW-0547">Nucleotide-binding</keyword>
<comment type="similarity">
    <text evidence="2">Belongs to the tubulin family.</text>
</comment>
<dbReference type="Pfam" id="PF03953">
    <property type="entry name" value="Tubulin_C"/>
    <property type="match status" value="1"/>
</dbReference>
<keyword evidence="5" id="KW-0342">GTP-binding</keyword>
<evidence type="ECO:0000313" key="9">
    <source>
        <dbReference type="Proteomes" id="UP001642520"/>
    </source>
</evidence>
<dbReference type="CDD" id="cd02187">
    <property type="entry name" value="beta_tubulin"/>
    <property type="match status" value="1"/>
</dbReference>
<dbReference type="InterPro" id="IPR036525">
    <property type="entry name" value="Tubulin/FtsZ_GTPase_sf"/>
</dbReference>
<dbReference type="InterPro" id="IPR003008">
    <property type="entry name" value="Tubulin_FtsZ_GTPase"/>
</dbReference>
<evidence type="ECO:0000256" key="2">
    <source>
        <dbReference type="ARBA" id="ARBA00009636"/>
    </source>
</evidence>
<dbReference type="PROSITE" id="PS00228">
    <property type="entry name" value="TUBULIN_B_AUTOREG"/>
    <property type="match status" value="1"/>
</dbReference>
<dbReference type="PRINTS" id="PR01163">
    <property type="entry name" value="BETATUBULIN"/>
</dbReference>
<dbReference type="InterPro" id="IPR000217">
    <property type="entry name" value="Tubulin"/>
</dbReference>
<dbReference type="SUPFAM" id="SSF55307">
    <property type="entry name" value="Tubulin C-terminal domain-like"/>
    <property type="match status" value="1"/>
</dbReference>
<dbReference type="InterPro" id="IPR018316">
    <property type="entry name" value="Tubulin/FtsZ_2-layer-sand-dom"/>
</dbReference>
<evidence type="ECO:0000256" key="3">
    <source>
        <dbReference type="ARBA" id="ARBA00022701"/>
    </source>
</evidence>
<dbReference type="SUPFAM" id="SSF52490">
    <property type="entry name" value="Tubulin nucleotide-binding domain-like"/>
    <property type="match status" value="1"/>
</dbReference>
<dbReference type="Proteomes" id="UP001642520">
    <property type="component" value="Unassembled WGS sequence"/>
</dbReference>
<dbReference type="InterPro" id="IPR037103">
    <property type="entry name" value="Tubulin/FtsZ-like_C"/>
</dbReference>
<gene>
    <name evidence="8" type="ORF">XYLVIOL_LOCUS1173</name>
</gene>
<dbReference type="EMBL" id="CAXAJV020001281">
    <property type="protein sequence ID" value="CAL7934702.1"/>
    <property type="molecule type" value="Genomic_DNA"/>
</dbReference>
<reference evidence="8 9" key="1">
    <citation type="submission" date="2024-08" db="EMBL/GenBank/DDBJ databases">
        <authorList>
            <person name="Will J Nash"/>
            <person name="Angela Man"/>
            <person name="Seanna McTaggart"/>
            <person name="Kendall Baker"/>
            <person name="Tom Barker"/>
            <person name="Leah Catchpole"/>
            <person name="Alex Durrant"/>
            <person name="Karim Gharbi"/>
            <person name="Naomi Irish"/>
            <person name="Gemy Kaithakottil"/>
            <person name="Debby Ku"/>
            <person name="Aaliyah Providence"/>
            <person name="Felix Shaw"/>
            <person name="David Swarbreck"/>
            <person name="Chris Watkins"/>
            <person name="Ann M. McCartney"/>
            <person name="Giulio Formenti"/>
            <person name="Alice Mouton"/>
            <person name="Noel Vella"/>
            <person name="Bjorn M von Reumont"/>
            <person name="Adriana Vella"/>
            <person name="Wilfried Haerty"/>
        </authorList>
    </citation>
    <scope>NUCLEOTIDE SEQUENCE [LARGE SCALE GENOMIC DNA]</scope>
</reference>
<evidence type="ECO:0000313" key="8">
    <source>
        <dbReference type="EMBL" id="CAL7934702.1"/>
    </source>
</evidence>
<dbReference type="InterPro" id="IPR008280">
    <property type="entry name" value="Tub_FtsZ_C"/>
</dbReference>
<dbReference type="PRINTS" id="PR01161">
    <property type="entry name" value="TUBULIN"/>
</dbReference>
<protein>
    <recommendedName>
        <fullName evidence="10">Tubulin beta chain</fullName>
    </recommendedName>
</protein>
<evidence type="ECO:0000259" key="6">
    <source>
        <dbReference type="SMART" id="SM00864"/>
    </source>
</evidence>
<dbReference type="Gene3D" id="3.40.50.1440">
    <property type="entry name" value="Tubulin/FtsZ, GTPase domain"/>
    <property type="match status" value="1"/>
</dbReference>
<name>A0ABP1N430_XYLVO</name>
<accession>A0ABP1N430</accession>
<dbReference type="Gene3D" id="3.30.1330.20">
    <property type="entry name" value="Tubulin/FtsZ, C-terminal domain"/>
    <property type="match status" value="1"/>
</dbReference>
<keyword evidence="9" id="KW-1185">Reference proteome</keyword>
<dbReference type="Gene3D" id="1.10.287.600">
    <property type="entry name" value="Helix hairpin bin"/>
    <property type="match status" value="1"/>
</dbReference>
<proteinExistence type="inferred from homology"/>
<dbReference type="InterPro" id="IPR002453">
    <property type="entry name" value="Beta_tubulin"/>
</dbReference>
<comment type="cofactor">
    <cofactor evidence="1">
        <name>Mg(2+)</name>
        <dbReference type="ChEBI" id="CHEBI:18420"/>
    </cofactor>
</comment>
<keyword evidence="3" id="KW-0493">Microtubule</keyword>
<sequence length="444" mass="49223">MREIVHLQVGQCGNNVGTKFWEVIADEHGLTRDGRFQGDSEVQLRRANVYFAEGPNDRFVPRSVLIDLDPASLDAVRCCPSGSLFKPENFVAGRAGAANNWAKGYYTEGAELSDLALDRIRAEAEACDLMQGIQMVHSLGGGTGGGTAALLMTRLNEEYPDRIVKTYSVIPSPEMSDVAVEPYNAVLTLSRSIECTDQTFCIDNRAMHRICTRLLNLATATFADANRLISGCMSAVTACFRFPGESNVDTRKLQVNLVPFPRLHFFVPGYAPLLSRSSAPYTVLSVPELTQRLFHPNSAFVHCDPAAGKFLAVATIFRGRMSTKTVEEQMANLRNRNGPCFVEWIPNNVQTAVCDVAPRGLGQAASSISNTTAIREPFQRLTSLFDDMSRRKAYMHWYTAEGMDEIEFFDSRSMLRDLVTEYGRQQEATMPETGFLDDSIEYDG</sequence>
<evidence type="ECO:0000256" key="1">
    <source>
        <dbReference type="ARBA" id="ARBA00001946"/>
    </source>
</evidence>
<evidence type="ECO:0000256" key="5">
    <source>
        <dbReference type="ARBA" id="ARBA00023134"/>
    </source>
</evidence>
<evidence type="ECO:0008006" key="10">
    <source>
        <dbReference type="Google" id="ProtNLM"/>
    </source>
</evidence>
<dbReference type="PANTHER" id="PTHR11588">
    <property type="entry name" value="TUBULIN"/>
    <property type="match status" value="1"/>
</dbReference>
<dbReference type="Pfam" id="PF00091">
    <property type="entry name" value="Tubulin"/>
    <property type="match status" value="1"/>
</dbReference>
<feature type="domain" description="Tubulin/FtsZ 2-layer sandwich" evidence="7">
    <location>
        <begin position="247"/>
        <end position="383"/>
    </location>
</feature>
<comment type="caution">
    <text evidence="8">The sequence shown here is derived from an EMBL/GenBank/DDBJ whole genome shotgun (WGS) entry which is preliminary data.</text>
</comment>
<feature type="domain" description="Tubulin/FtsZ GTPase" evidence="6">
    <location>
        <begin position="47"/>
        <end position="244"/>
    </location>
</feature>
<dbReference type="SMART" id="SM00864">
    <property type="entry name" value="Tubulin"/>
    <property type="match status" value="1"/>
</dbReference>
<dbReference type="InterPro" id="IPR013838">
    <property type="entry name" value="Beta-tubulin_BS"/>
</dbReference>